<dbReference type="FunFam" id="3.30.160.60:FF:000009">
    <property type="entry name" value="zinc finger protein 79 isoform X2"/>
    <property type="match status" value="1"/>
</dbReference>
<keyword evidence="4" id="KW-0479">Metal-binding</keyword>
<comment type="caution">
    <text evidence="15">The sequence shown here is derived from an EMBL/GenBank/DDBJ whole genome shotgun (WGS) entry which is preliminary data.</text>
</comment>
<dbReference type="InterPro" id="IPR013087">
    <property type="entry name" value="Znf_C2H2_type"/>
</dbReference>
<evidence type="ECO:0000256" key="1">
    <source>
        <dbReference type="ARBA" id="ARBA00003767"/>
    </source>
</evidence>
<evidence type="ECO:0000256" key="5">
    <source>
        <dbReference type="ARBA" id="ARBA00022737"/>
    </source>
</evidence>
<organism evidence="15 16">
    <name type="scientific">Poecile atricapillus</name>
    <name type="common">Black-capped chickadee</name>
    <name type="synonym">Parus atricapillus</name>
    <dbReference type="NCBI Taxonomy" id="48891"/>
    <lineage>
        <taxon>Eukaryota</taxon>
        <taxon>Metazoa</taxon>
        <taxon>Chordata</taxon>
        <taxon>Craniata</taxon>
        <taxon>Vertebrata</taxon>
        <taxon>Euteleostomi</taxon>
        <taxon>Archelosauria</taxon>
        <taxon>Archosauria</taxon>
        <taxon>Dinosauria</taxon>
        <taxon>Saurischia</taxon>
        <taxon>Theropoda</taxon>
        <taxon>Coelurosauria</taxon>
        <taxon>Aves</taxon>
        <taxon>Neognathae</taxon>
        <taxon>Neoaves</taxon>
        <taxon>Telluraves</taxon>
        <taxon>Australaves</taxon>
        <taxon>Passeriformes</taxon>
        <taxon>Paridae</taxon>
        <taxon>Poecile</taxon>
    </lineage>
</organism>
<keyword evidence="7" id="KW-0862">Zinc</keyword>
<dbReference type="GO" id="GO:0008270">
    <property type="term" value="F:zinc ion binding"/>
    <property type="evidence" value="ECO:0007669"/>
    <property type="project" value="UniProtKB-KW"/>
</dbReference>
<feature type="domain" description="C2H2-type" evidence="14">
    <location>
        <begin position="35"/>
        <end position="62"/>
    </location>
</feature>
<feature type="non-terminal residue" evidence="15">
    <location>
        <position position="67"/>
    </location>
</feature>
<evidence type="ECO:0000256" key="9">
    <source>
        <dbReference type="ARBA" id="ARBA00023125"/>
    </source>
</evidence>
<evidence type="ECO:0000256" key="11">
    <source>
        <dbReference type="ARBA" id="ARBA00023242"/>
    </source>
</evidence>
<dbReference type="InterPro" id="IPR036236">
    <property type="entry name" value="Znf_C2H2_sf"/>
</dbReference>
<keyword evidence="16" id="KW-1185">Reference proteome</keyword>
<dbReference type="GO" id="GO:0003677">
    <property type="term" value="F:DNA binding"/>
    <property type="evidence" value="ECO:0007669"/>
    <property type="project" value="UniProtKB-KW"/>
</dbReference>
<keyword evidence="6 12" id="KW-0863">Zinc-finger</keyword>
<name>A0A7K7R926_POEAT</name>
<protein>
    <submittedName>
        <fullName evidence="15">ZN232 protein</fullName>
    </submittedName>
</protein>
<evidence type="ECO:0000256" key="13">
    <source>
        <dbReference type="SAM" id="MobiDB-lite"/>
    </source>
</evidence>
<evidence type="ECO:0000259" key="14">
    <source>
        <dbReference type="PROSITE" id="PS50157"/>
    </source>
</evidence>
<dbReference type="PROSITE" id="PS50157">
    <property type="entry name" value="ZINC_FINGER_C2H2_2"/>
    <property type="match status" value="2"/>
</dbReference>
<evidence type="ECO:0000256" key="3">
    <source>
        <dbReference type="ARBA" id="ARBA00006991"/>
    </source>
</evidence>
<dbReference type="FunFam" id="3.30.160.60:FF:002254">
    <property type="entry name" value="Zinc finger protein 540"/>
    <property type="match status" value="1"/>
</dbReference>
<evidence type="ECO:0000313" key="16">
    <source>
        <dbReference type="Proteomes" id="UP000540071"/>
    </source>
</evidence>
<sequence>HLGEWPFRCRDCGKGFRSGSHLVKHRRIHSGDKPYECPQCGKGFAQSSNMSRHRRSHHGGESCVPPR</sequence>
<proteinExistence type="inferred from homology"/>
<evidence type="ECO:0000256" key="10">
    <source>
        <dbReference type="ARBA" id="ARBA00023163"/>
    </source>
</evidence>
<feature type="non-terminal residue" evidence="15">
    <location>
        <position position="1"/>
    </location>
</feature>
<dbReference type="PANTHER" id="PTHR24394:SF48">
    <property type="entry name" value="ZINC FINGER PROTEIN 771"/>
    <property type="match status" value="1"/>
</dbReference>
<comment type="subcellular location">
    <subcellularLocation>
        <location evidence="2">Nucleus</location>
    </subcellularLocation>
</comment>
<keyword evidence="10" id="KW-0804">Transcription</keyword>
<keyword evidence="9" id="KW-0238">DNA-binding</keyword>
<dbReference type="GO" id="GO:0005634">
    <property type="term" value="C:nucleus"/>
    <property type="evidence" value="ECO:0007669"/>
    <property type="project" value="UniProtKB-SubCell"/>
</dbReference>
<evidence type="ECO:0000256" key="6">
    <source>
        <dbReference type="ARBA" id="ARBA00022771"/>
    </source>
</evidence>
<dbReference type="GO" id="GO:0000981">
    <property type="term" value="F:DNA-binding transcription factor activity, RNA polymerase II-specific"/>
    <property type="evidence" value="ECO:0007669"/>
    <property type="project" value="TreeGrafter"/>
</dbReference>
<dbReference type="PROSITE" id="PS00028">
    <property type="entry name" value="ZINC_FINGER_C2H2_1"/>
    <property type="match status" value="2"/>
</dbReference>
<feature type="region of interest" description="Disordered" evidence="13">
    <location>
        <begin position="46"/>
        <end position="67"/>
    </location>
</feature>
<comment type="similarity">
    <text evidence="3">Belongs to the krueppel C2H2-type zinc-finger protein family.</text>
</comment>
<dbReference type="AlphaFoldDB" id="A0A7K7R926"/>
<dbReference type="SMART" id="SM00355">
    <property type="entry name" value="ZnF_C2H2"/>
    <property type="match status" value="2"/>
</dbReference>
<comment type="function">
    <text evidence="1">May be involved in transcriptional regulation.</text>
</comment>
<evidence type="ECO:0000313" key="15">
    <source>
        <dbReference type="EMBL" id="NWZ88728.1"/>
    </source>
</evidence>
<dbReference type="Gene3D" id="3.30.160.60">
    <property type="entry name" value="Classic Zinc Finger"/>
    <property type="match status" value="2"/>
</dbReference>
<dbReference type="SUPFAM" id="SSF57667">
    <property type="entry name" value="beta-beta-alpha zinc fingers"/>
    <property type="match status" value="1"/>
</dbReference>
<gene>
    <name evidence="15" type="primary">Znf232</name>
    <name evidence="15" type="ORF">POEATR_R15354</name>
</gene>
<dbReference type="Proteomes" id="UP000540071">
    <property type="component" value="Unassembled WGS sequence"/>
</dbReference>
<feature type="domain" description="C2H2-type" evidence="14">
    <location>
        <begin position="7"/>
        <end position="34"/>
    </location>
</feature>
<evidence type="ECO:0000256" key="12">
    <source>
        <dbReference type="PROSITE-ProRule" id="PRU00042"/>
    </source>
</evidence>
<evidence type="ECO:0000256" key="2">
    <source>
        <dbReference type="ARBA" id="ARBA00004123"/>
    </source>
</evidence>
<keyword evidence="5" id="KW-0677">Repeat</keyword>
<evidence type="ECO:0000256" key="7">
    <source>
        <dbReference type="ARBA" id="ARBA00022833"/>
    </source>
</evidence>
<dbReference type="Pfam" id="PF00096">
    <property type="entry name" value="zf-C2H2"/>
    <property type="match status" value="2"/>
</dbReference>
<dbReference type="EMBL" id="VZSS01000659">
    <property type="protein sequence ID" value="NWZ88728.1"/>
    <property type="molecule type" value="Genomic_DNA"/>
</dbReference>
<dbReference type="PANTHER" id="PTHR24394">
    <property type="entry name" value="ZINC FINGER PROTEIN"/>
    <property type="match status" value="1"/>
</dbReference>
<keyword evidence="8" id="KW-0805">Transcription regulation</keyword>
<keyword evidence="11" id="KW-0539">Nucleus</keyword>
<reference evidence="15 16" key="1">
    <citation type="submission" date="2019-09" db="EMBL/GenBank/DDBJ databases">
        <title>Bird 10,000 Genomes (B10K) Project - Family phase.</title>
        <authorList>
            <person name="Zhang G."/>
        </authorList>
    </citation>
    <scope>NUCLEOTIDE SEQUENCE [LARGE SCALE GENOMIC DNA]</scope>
    <source>
        <strain evidence="15">OUT-0023</strain>
        <tissue evidence="15">Blood</tissue>
    </source>
</reference>
<evidence type="ECO:0000256" key="4">
    <source>
        <dbReference type="ARBA" id="ARBA00022723"/>
    </source>
</evidence>
<accession>A0A7K7R926</accession>
<evidence type="ECO:0000256" key="8">
    <source>
        <dbReference type="ARBA" id="ARBA00023015"/>
    </source>
</evidence>